<accession>A2DJI2</accession>
<evidence type="ECO:0000313" key="5">
    <source>
        <dbReference type="Proteomes" id="UP000001542"/>
    </source>
</evidence>
<reference evidence="4" key="2">
    <citation type="journal article" date="2007" name="Science">
        <title>Draft genome sequence of the sexually transmitted pathogen Trichomonas vaginalis.</title>
        <authorList>
            <person name="Carlton J.M."/>
            <person name="Hirt R.P."/>
            <person name="Silva J.C."/>
            <person name="Delcher A.L."/>
            <person name="Schatz M."/>
            <person name="Zhao Q."/>
            <person name="Wortman J.R."/>
            <person name="Bidwell S.L."/>
            <person name="Alsmark U.C.M."/>
            <person name="Besteiro S."/>
            <person name="Sicheritz-Ponten T."/>
            <person name="Noel C.J."/>
            <person name="Dacks J.B."/>
            <person name="Foster P.G."/>
            <person name="Simillion C."/>
            <person name="Van de Peer Y."/>
            <person name="Miranda-Saavedra D."/>
            <person name="Barton G.J."/>
            <person name="Westrop G.D."/>
            <person name="Mueller S."/>
            <person name="Dessi D."/>
            <person name="Fiori P.L."/>
            <person name="Ren Q."/>
            <person name="Paulsen I."/>
            <person name="Zhang H."/>
            <person name="Bastida-Corcuera F.D."/>
            <person name="Simoes-Barbosa A."/>
            <person name="Brown M.T."/>
            <person name="Hayes R.D."/>
            <person name="Mukherjee M."/>
            <person name="Okumura C.Y."/>
            <person name="Schneider R."/>
            <person name="Smith A.J."/>
            <person name="Vanacova S."/>
            <person name="Villalvazo M."/>
            <person name="Haas B.J."/>
            <person name="Pertea M."/>
            <person name="Feldblyum T.V."/>
            <person name="Utterback T.R."/>
            <person name="Shu C.L."/>
            <person name="Osoegawa K."/>
            <person name="de Jong P.J."/>
            <person name="Hrdy I."/>
            <person name="Horvathova L."/>
            <person name="Zubacova Z."/>
            <person name="Dolezal P."/>
            <person name="Malik S.B."/>
            <person name="Logsdon J.M. Jr."/>
            <person name="Henze K."/>
            <person name="Gupta A."/>
            <person name="Wang C.C."/>
            <person name="Dunne R.L."/>
            <person name="Upcroft J.A."/>
            <person name="Upcroft P."/>
            <person name="White O."/>
            <person name="Salzberg S.L."/>
            <person name="Tang P."/>
            <person name="Chiu C.-H."/>
            <person name="Lee Y.-S."/>
            <person name="Embley T.M."/>
            <person name="Coombs G.H."/>
            <person name="Mottram J.C."/>
            <person name="Tachezy J."/>
            <person name="Fraser-Liggett C.M."/>
            <person name="Johnson P.J."/>
        </authorList>
    </citation>
    <scope>NUCLEOTIDE SEQUENCE [LARGE SCALE GENOMIC DNA]</scope>
    <source>
        <strain evidence="4">G3</strain>
    </source>
</reference>
<feature type="domain" description="Myotubularin phosphatase" evidence="3">
    <location>
        <begin position="126"/>
        <end position="504"/>
    </location>
</feature>
<dbReference type="RefSeq" id="XP_001580368.1">
    <property type="nucleotide sequence ID" value="XM_001580318.1"/>
</dbReference>
<dbReference type="FunCoup" id="A2DJI2">
    <property type="interactions" value="262"/>
</dbReference>
<feature type="binding site" evidence="2">
    <location>
        <begin position="278"/>
        <end position="279"/>
    </location>
    <ligand>
        <name>substrate</name>
    </ligand>
</feature>
<dbReference type="InterPro" id="IPR030564">
    <property type="entry name" value="Myotubularin"/>
</dbReference>
<dbReference type="PANTHER" id="PTHR10807">
    <property type="entry name" value="MYOTUBULARIN-RELATED"/>
    <property type="match status" value="1"/>
</dbReference>
<dbReference type="GO" id="GO:0046856">
    <property type="term" value="P:phosphatidylinositol dephosphorylation"/>
    <property type="evidence" value="ECO:0000318"/>
    <property type="project" value="GO_Central"/>
</dbReference>
<dbReference type="PROSITE" id="PS00383">
    <property type="entry name" value="TYR_PHOSPHATASE_1"/>
    <property type="match status" value="1"/>
</dbReference>
<dbReference type="KEGG" id="tva:5464901"/>
<reference evidence="4" key="1">
    <citation type="submission" date="2006-10" db="EMBL/GenBank/DDBJ databases">
        <authorList>
            <person name="Amadeo P."/>
            <person name="Zhao Q."/>
            <person name="Wortman J."/>
            <person name="Fraser-Liggett C."/>
            <person name="Carlton J."/>
        </authorList>
    </citation>
    <scope>NUCLEOTIDE SEQUENCE</scope>
    <source>
        <strain evidence="4">G3</strain>
    </source>
</reference>
<organism evidence="4 5">
    <name type="scientific">Trichomonas vaginalis (strain ATCC PRA-98 / G3)</name>
    <dbReference type="NCBI Taxonomy" id="412133"/>
    <lineage>
        <taxon>Eukaryota</taxon>
        <taxon>Metamonada</taxon>
        <taxon>Parabasalia</taxon>
        <taxon>Trichomonadida</taxon>
        <taxon>Trichomonadidae</taxon>
        <taxon>Trichomonas</taxon>
    </lineage>
</organism>
<dbReference type="GO" id="GO:0106018">
    <property type="term" value="F:phosphatidylinositol-3,5-bisphosphate phosphatase activity"/>
    <property type="evidence" value="ECO:0000318"/>
    <property type="project" value="GO_Central"/>
</dbReference>
<dbReference type="GO" id="GO:0004438">
    <property type="term" value="F:phosphatidylinositol-3-phosphate phosphatase activity"/>
    <property type="evidence" value="ECO:0000318"/>
    <property type="project" value="GO_Central"/>
</dbReference>
<dbReference type="GO" id="GO:0005737">
    <property type="term" value="C:cytoplasm"/>
    <property type="evidence" value="ECO:0000318"/>
    <property type="project" value="GO_Central"/>
</dbReference>
<dbReference type="InterPro" id="IPR010569">
    <property type="entry name" value="Myotubularin-like_Pase_dom"/>
</dbReference>
<protein>
    <submittedName>
        <fullName evidence="4">Myotubularin-related family protein</fullName>
    </submittedName>
</protein>
<dbReference type="PROSITE" id="PS51339">
    <property type="entry name" value="PPASE_MYOTUBULARIN"/>
    <property type="match status" value="1"/>
</dbReference>
<dbReference type="Pfam" id="PF06602">
    <property type="entry name" value="Myotub-related"/>
    <property type="match status" value="1"/>
</dbReference>
<dbReference type="STRING" id="5722.A2DJI2"/>
<name>A2DJI2_TRIV3</name>
<dbReference type="AlphaFoldDB" id="A2DJI2"/>
<dbReference type="CDD" id="cd14507">
    <property type="entry name" value="PTP-MTM-like"/>
    <property type="match status" value="1"/>
</dbReference>
<dbReference type="InterPro" id="IPR016130">
    <property type="entry name" value="Tyr_Pase_AS"/>
</dbReference>
<dbReference type="SMR" id="A2DJI2"/>
<evidence type="ECO:0000256" key="2">
    <source>
        <dbReference type="PIRSR" id="PIRSR630564-2"/>
    </source>
</evidence>
<evidence type="ECO:0000313" key="4">
    <source>
        <dbReference type="EMBL" id="EAY19382.1"/>
    </source>
</evidence>
<gene>
    <name evidence="4" type="ORF">TVAG_100980</name>
</gene>
<dbReference type="EMBL" id="DS113208">
    <property type="protein sequence ID" value="EAY19382.1"/>
    <property type="molecule type" value="Genomic_DNA"/>
</dbReference>
<feature type="active site" description="Phosphocysteine intermediate" evidence="1">
    <location>
        <position position="333"/>
    </location>
</feature>
<evidence type="ECO:0000256" key="1">
    <source>
        <dbReference type="PIRSR" id="PIRSR630564-1"/>
    </source>
</evidence>
<keyword evidence="5" id="KW-1185">Reference proteome</keyword>
<sequence>MTEPHPFYPDRRKSTNVEDFENGVTQRFCFVPGEQYVSLHQANHPKLGLCDFIITTWGLRVVLQNWTEFYRDFSIPFKCMISIDKKGGKHRFGFYGIEILLTTTGIFQIPFDKDNNDRPTFYHQLIDSFKNPTSLPATVYESNHSWIQKLQKDSNWAIVENDFCPTYPKQILIPPDVSLDIVSKVASFRSKGRLPFLSYINPANGAPLMRSSQPLTGIRNQDSPEDARYISNIVQGRNVAIFDCRPKLNAVVNILTGGGYESTERYINSTFKFFNIPNIHKVRDTYTEMTTALALSFDNEPWKEWGALITQILTSSSQTISAMNANCAALVHCTDGWDRTAQICSVVQLMMDPNSRTIKGFQNVIQKEWCDAGHQFSVRCCHRPSQKIEESAPVFIQFIDCVCQLIHYYPQAFEFNVYLPALIGYHAYAQIYGDFACRNVQEREKTARPPSFWRNLNYDDFVDFIKNRNYEQTNDQLIDVKPYYFCKELFALPIFGSGINIPIH</sequence>
<feature type="binding site" evidence="2">
    <location>
        <begin position="333"/>
        <end position="339"/>
    </location>
    <ligand>
        <name>substrate</name>
    </ligand>
</feature>
<dbReference type="OrthoDB" id="271628at2759"/>
<dbReference type="PANTHER" id="PTHR10807:SF8">
    <property type="entry name" value="PHOSPHATIDYLINOSITOL-3-PHOSPHATE PHOSPHATASE"/>
    <property type="match status" value="1"/>
</dbReference>
<dbReference type="VEuPathDB" id="TrichDB:TVAGG3_1036320"/>
<dbReference type="InterPro" id="IPR029021">
    <property type="entry name" value="Prot-tyrosine_phosphatase-like"/>
</dbReference>
<dbReference type="eggNOG" id="KOG4471">
    <property type="taxonomic scope" value="Eukaryota"/>
</dbReference>
<evidence type="ECO:0000259" key="3">
    <source>
        <dbReference type="PROSITE" id="PS51339"/>
    </source>
</evidence>
<dbReference type="Proteomes" id="UP000001542">
    <property type="component" value="Unassembled WGS sequence"/>
</dbReference>
<dbReference type="InParanoid" id="A2DJI2"/>
<dbReference type="SUPFAM" id="SSF52799">
    <property type="entry name" value="(Phosphotyrosine protein) phosphatases II"/>
    <property type="match status" value="1"/>
</dbReference>
<proteinExistence type="predicted"/>
<dbReference type="VEuPathDB" id="TrichDB:TVAG_100980"/>